<feature type="compositionally biased region" description="Basic and acidic residues" evidence="1">
    <location>
        <begin position="188"/>
        <end position="198"/>
    </location>
</feature>
<accession>A0A0H5Q5V9</accession>
<name>A0A0H5Q5V9_9ZZZZ</name>
<protein>
    <submittedName>
        <fullName evidence="2">Uncharacterized protein</fullName>
    </submittedName>
</protein>
<evidence type="ECO:0000256" key="1">
    <source>
        <dbReference type="SAM" id="MobiDB-lite"/>
    </source>
</evidence>
<organism evidence="2">
    <name type="scientific">uncultured prokaryote</name>
    <dbReference type="NCBI Taxonomy" id="198431"/>
    <lineage>
        <taxon>unclassified sequences</taxon>
        <taxon>environmental samples</taxon>
    </lineage>
</organism>
<sequence>MAVYRCNITFQTTTGVPADKCVNTMWFDDGEIGVPMLELIADDLVAFFDTIQDIYSVYTPKAGHTFDFYKQSDPEPRAPAYSAPWEFTVAPTGTVLPLEVACVMSYQGDPISGVNQQTRRNRIYLGPLSNIVVASSGRFDASIPPLIAGAGADLIDASLASGYDWVAFSTKLNTGTLVTNGWVDNEPDTQRRRGRDATLRSTFS</sequence>
<proteinExistence type="predicted"/>
<evidence type="ECO:0000313" key="2">
    <source>
        <dbReference type="EMBL" id="CRY97273.1"/>
    </source>
</evidence>
<reference evidence="2" key="1">
    <citation type="submission" date="2015-06" db="EMBL/GenBank/DDBJ databases">
        <authorList>
            <person name="Joergensen T."/>
        </authorList>
    </citation>
    <scope>NUCLEOTIDE SEQUENCE</scope>
    <source>
        <strain evidence="2">RGFK1458</strain>
    </source>
</reference>
<dbReference type="AlphaFoldDB" id="A0A0H5Q5V9"/>
<reference evidence="2" key="2">
    <citation type="submission" date="2015-07" db="EMBL/GenBank/DDBJ databases">
        <title>Plasmids, circular viruses and viroids from rat gut.</title>
        <authorList>
            <person name="Jorgensen T.J."/>
            <person name="Hansen M.A."/>
            <person name="Xu Z."/>
            <person name="Tabak M.A."/>
            <person name="Sorensen S.J."/>
            <person name="Hansen L.H."/>
        </authorList>
    </citation>
    <scope>NUCLEOTIDE SEQUENCE</scope>
    <source>
        <strain evidence="2">RGFK1458</strain>
    </source>
</reference>
<dbReference type="EMBL" id="LN853999">
    <property type="protein sequence ID" value="CRY97273.1"/>
    <property type="molecule type" value="Genomic_DNA"/>
</dbReference>
<feature type="region of interest" description="Disordered" evidence="1">
    <location>
        <begin position="185"/>
        <end position="204"/>
    </location>
</feature>